<gene>
    <name evidence="2" type="ordered locus">Hore_18640</name>
</gene>
<dbReference type="EMBL" id="CP001098">
    <property type="protein sequence ID" value="ACL70613.1"/>
    <property type="molecule type" value="Genomic_DNA"/>
</dbReference>
<evidence type="ECO:0000313" key="2">
    <source>
        <dbReference type="EMBL" id="ACL70613.1"/>
    </source>
</evidence>
<dbReference type="OrthoDB" id="2112727at2"/>
<keyword evidence="1" id="KW-0812">Transmembrane</keyword>
<dbReference type="Pfam" id="PF05137">
    <property type="entry name" value="PilN"/>
    <property type="match status" value="1"/>
</dbReference>
<dbReference type="RefSeq" id="WP_015923582.1">
    <property type="nucleotide sequence ID" value="NC_011899.1"/>
</dbReference>
<proteinExistence type="predicted"/>
<dbReference type="PANTHER" id="PTHR40278">
    <property type="entry name" value="DNA UTILIZATION PROTEIN HOFN"/>
    <property type="match status" value="1"/>
</dbReference>
<dbReference type="STRING" id="373903.Hore_18640"/>
<evidence type="ECO:0000256" key="1">
    <source>
        <dbReference type="SAM" id="Phobius"/>
    </source>
</evidence>
<keyword evidence="1" id="KW-1133">Transmembrane helix</keyword>
<reference evidence="2 3" key="1">
    <citation type="journal article" date="2009" name="PLoS ONE">
        <title>Genome analysis of the anaerobic thermohalophilic bacterium Halothermothrix orenii.</title>
        <authorList>
            <person name="Mavromatis K."/>
            <person name="Ivanova N."/>
            <person name="Anderson I."/>
            <person name="Lykidis A."/>
            <person name="Hooper S.D."/>
            <person name="Sun H."/>
            <person name="Kunin V."/>
            <person name="Lapidus A."/>
            <person name="Hugenholtz P."/>
            <person name="Patel B."/>
            <person name="Kyrpides N.C."/>
        </authorList>
    </citation>
    <scope>NUCLEOTIDE SEQUENCE [LARGE SCALE GENOMIC DNA]</scope>
    <source>
        <strain evidence="3">H 168 / OCM 544 / DSM 9562</strain>
    </source>
</reference>
<name>B8CZ94_HALOH</name>
<feature type="transmembrane region" description="Helical" evidence="1">
    <location>
        <begin position="283"/>
        <end position="300"/>
    </location>
</feature>
<dbReference type="KEGG" id="hor:Hore_18640"/>
<dbReference type="HOGENOM" id="CLU_631301_0_0_9"/>
<dbReference type="AlphaFoldDB" id="B8CZ94"/>
<dbReference type="PANTHER" id="PTHR40278:SF1">
    <property type="entry name" value="DNA UTILIZATION PROTEIN HOFN"/>
    <property type="match status" value="1"/>
</dbReference>
<dbReference type="InterPro" id="IPR052534">
    <property type="entry name" value="Extracell_DNA_Util/SecSys_Comp"/>
</dbReference>
<keyword evidence="1" id="KW-0472">Membrane</keyword>
<dbReference type="InterPro" id="IPR007813">
    <property type="entry name" value="PilN"/>
</dbReference>
<evidence type="ECO:0000313" key="3">
    <source>
        <dbReference type="Proteomes" id="UP000000719"/>
    </source>
</evidence>
<dbReference type="Proteomes" id="UP000000719">
    <property type="component" value="Chromosome"/>
</dbReference>
<sequence length="434" mass="49940">MLKKARETYLELGQNYSRLVQIKREKISCEMVFEGEGINNLKKAVDSVVSELKRLKSINIILTQSEVFFRSYRIPGSARDRIEEMIELRLSTDLPLEKKDFIYSIFTHKTGKNELQVLTFTSKKGLIEEIYNSFNGRNIRVKSILPGGLIYYLIHRDKEDLTPGIYLDKDSHQGHITFFNGKKIYLKSIRLDGNFKKELKRNINLFINSLGSERVNLVINNKRVGTLNGTIDITDLSLFNNIEDDDHTLSKWEKVFLYKKDLIKANLLTEVTSDKRRQRNISGVWFLIIIIILLNAYGFYVRYNNDVKYLATLKGAAEDLKPLLNEINTVKTEYNHVVGEIKKLEAELQGNYRGYLPWLRELGGILPEGTVIEEVSFKDNKLVALSGSSPSATAVMENLEKSEYFTRLRFEGSITRENGKERFRIAGEISNGLN</sequence>
<organism evidence="2 3">
    <name type="scientific">Halothermothrix orenii (strain H 168 / OCM 544 / DSM 9562)</name>
    <dbReference type="NCBI Taxonomy" id="373903"/>
    <lineage>
        <taxon>Bacteria</taxon>
        <taxon>Bacillati</taxon>
        <taxon>Bacillota</taxon>
        <taxon>Clostridia</taxon>
        <taxon>Halanaerobiales</taxon>
        <taxon>Halothermotrichaceae</taxon>
        <taxon>Halothermothrix</taxon>
    </lineage>
</organism>
<accession>B8CZ94</accession>
<dbReference type="eggNOG" id="COG3166">
    <property type="taxonomic scope" value="Bacteria"/>
</dbReference>
<keyword evidence="3" id="KW-1185">Reference proteome</keyword>
<protein>
    <submittedName>
        <fullName evidence="2">Fimbrial assembly family protein</fullName>
    </submittedName>
</protein>